<keyword evidence="7" id="KW-0328">Glycosyltransferase</keyword>
<dbReference type="EMBL" id="JBHUIW010000013">
    <property type="protein sequence ID" value="MFD2182950.1"/>
    <property type="molecule type" value="Genomic_DNA"/>
</dbReference>
<evidence type="ECO:0000256" key="14">
    <source>
        <dbReference type="ARBA" id="ARBA00023136"/>
    </source>
</evidence>
<keyword evidence="13" id="KW-1133">Transmembrane helix</keyword>
<evidence type="ECO:0000256" key="1">
    <source>
        <dbReference type="ARBA" id="ARBA00004370"/>
    </source>
</evidence>
<gene>
    <name evidence="22" type="ORF">ACFSOX_12370</name>
</gene>
<evidence type="ECO:0000256" key="10">
    <source>
        <dbReference type="ARBA" id="ARBA00022801"/>
    </source>
</evidence>
<accession>A0ABW5AKC0</accession>
<keyword evidence="8" id="KW-0808">Transferase</keyword>
<keyword evidence="9" id="KW-0812">Transmembrane</keyword>
<keyword evidence="14" id="KW-0472">Membrane</keyword>
<feature type="compositionally biased region" description="Low complexity" evidence="19">
    <location>
        <begin position="442"/>
        <end position="459"/>
    </location>
</feature>
<dbReference type="EC" id="2.4.99.28" evidence="17"/>
<dbReference type="InterPro" id="IPR012338">
    <property type="entry name" value="Beta-lactam/transpept-like"/>
</dbReference>
<comment type="similarity">
    <text evidence="4">In the N-terminal section; belongs to the glycosyltransferase 51 family.</text>
</comment>
<feature type="compositionally biased region" description="Pro residues" evidence="19">
    <location>
        <begin position="460"/>
        <end position="473"/>
    </location>
</feature>
<feature type="domain" description="Penicillin-binding protein transpeptidase" evidence="20">
    <location>
        <begin position="741"/>
        <end position="875"/>
    </location>
</feature>
<comment type="subcellular location">
    <subcellularLocation>
        <location evidence="1">Membrane</location>
    </subcellularLocation>
</comment>
<evidence type="ECO:0000256" key="16">
    <source>
        <dbReference type="ARBA" id="ARBA00023316"/>
    </source>
</evidence>
<proteinExistence type="inferred from homology"/>
<keyword evidence="15" id="KW-0511">Multifunctional enzyme</keyword>
<feature type="region of interest" description="Disordered" evidence="19">
    <location>
        <begin position="991"/>
        <end position="1057"/>
    </location>
</feature>
<keyword evidence="12" id="KW-0573">Peptidoglycan synthesis</keyword>
<feature type="domain" description="Glycosyl transferase family 51" evidence="21">
    <location>
        <begin position="153"/>
        <end position="322"/>
    </location>
</feature>
<dbReference type="RefSeq" id="WP_378478122.1">
    <property type="nucleotide sequence ID" value="NZ_JBHUIW010000013.1"/>
</dbReference>
<keyword evidence="16" id="KW-0961">Cell wall biogenesis/degradation</keyword>
<evidence type="ECO:0000256" key="17">
    <source>
        <dbReference type="ARBA" id="ARBA00044770"/>
    </source>
</evidence>
<comment type="pathway">
    <text evidence="2">Cell wall biogenesis; peptidoglycan biosynthesis.</text>
</comment>
<evidence type="ECO:0000256" key="8">
    <source>
        <dbReference type="ARBA" id="ARBA00022679"/>
    </source>
</evidence>
<dbReference type="SUPFAM" id="SSF56601">
    <property type="entry name" value="beta-lactamase/transpeptidase-like"/>
    <property type="match status" value="1"/>
</dbReference>
<name>A0ABW5AKC0_9BRAD</name>
<dbReference type="SUPFAM" id="SSF53955">
    <property type="entry name" value="Lysozyme-like"/>
    <property type="match status" value="1"/>
</dbReference>
<organism evidence="22 23">
    <name type="scientific">Rhodoplanes azumiensis</name>
    <dbReference type="NCBI Taxonomy" id="1897628"/>
    <lineage>
        <taxon>Bacteria</taxon>
        <taxon>Pseudomonadati</taxon>
        <taxon>Pseudomonadota</taxon>
        <taxon>Alphaproteobacteria</taxon>
        <taxon>Hyphomicrobiales</taxon>
        <taxon>Nitrobacteraceae</taxon>
        <taxon>Rhodoplanes</taxon>
    </lineage>
</organism>
<evidence type="ECO:0000256" key="12">
    <source>
        <dbReference type="ARBA" id="ARBA00022984"/>
    </source>
</evidence>
<evidence type="ECO:0000256" key="9">
    <source>
        <dbReference type="ARBA" id="ARBA00022692"/>
    </source>
</evidence>
<comment type="catalytic activity">
    <reaction evidence="18">
        <text>[GlcNAc-(1-&gt;4)-Mur2Ac(oyl-L-Ala-gamma-D-Glu-L-Lys-D-Ala-D-Ala)](n)-di-trans,octa-cis-undecaprenyl diphosphate + beta-D-GlcNAc-(1-&gt;4)-Mur2Ac(oyl-L-Ala-gamma-D-Glu-L-Lys-D-Ala-D-Ala)-di-trans,octa-cis-undecaprenyl diphosphate = [GlcNAc-(1-&gt;4)-Mur2Ac(oyl-L-Ala-gamma-D-Glu-L-Lys-D-Ala-D-Ala)](n+1)-di-trans,octa-cis-undecaprenyl diphosphate + di-trans,octa-cis-undecaprenyl diphosphate + H(+)</text>
        <dbReference type="Rhea" id="RHEA:23708"/>
        <dbReference type="Rhea" id="RHEA-COMP:9602"/>
        <dbReference type="Rhea" id="RHEA-COMP:9603"/>
        <dbReference type="ChEBI" id="CHEBI:15378"/>
        <dbReference type="ChEBI" id="CHEBI:58405"/>
        <dbReference type="ChEBI" id="CHEBI:60033"/>
        <dbReference type="ChEBI" id="CHEBI:78435"/>
        <dbReference type="EC" id="2.4.99.28"/>
    </reaction>
</comment>
<evidence type="ECO:0000256" key="18">
    <source>
        <dbReference type="ARBA" id="ARBA00049902"/>
    </source>
</evidence>
<feature type="region of interest" description="Disordered" evidence="19">
    <location>
        <begin position="442"/>
        <end position="502"/>
    </location>
</feature>
<evidence type="ECO:0000256" key="19">
    <source>
        <dbReference type="SAM" id="MobiDB-lite"/>
    </source>
</evidence>
<comment type="caution">
    <text evidence="22">The sequence shown here is derived from an EMBL/GenBank/DDBJ whole genome shotgun (WGS) entry which is preliminary data.</text>
</comment>
<evidence type="ECO:0000259" key="21">
    <source>
        <dbReference type="Pfam" id="PF00912"/>
    </source>
</evidence>
<evidence type="ECO:0000256" key="5">
    <source>
        <dbReference type="ARBA" id="ARBA00022645"/>
    </source>
</evidence>
<dbReference type="Proteomes" id="UP001597314">
    <property type="component" value="Unassembled WGS sequence"/>
</dbReference>
<dbReference type="Gene3D" id="3.40.710.10">
    <property type="entry name" value="DD-peptidase/beta-lactamase superfamily"/>
    <property type="match status" value="1"/>
</dbReference>
<sequence length="1057" mass="113824">MDVILVKLLAAFLALSQVATRPEAIETTFDRDRDQARVVQILRDGCTHMRKAFDIESIDIDGLISTALDDPQAFTGEIKAFKGLDFKALPPLYKQLCKNETVADSPADIGAVVDWYNKAVADLPDHKKLKGYKPAGTSTILDQKGGRFAEVFEPDNRRVSVSLAEIPKHVREAFVAAEDKRFYQHKGIDERGLIRAMVGNLARPGRPQGGSTITQQVVKNLLVGDDLTYERKIREVIVAARVEQILSKDEILELYLNTIFLGRGSWGIELAARSWFGKPASELTLAEGAALAGLTKGPTYYSPDRHPARAQERLSYVLTRMQEDGFVTPEQASAARAAGVAYAPYERLSRTSGFHVLDHIAREARGLPGVSPLTAASSTVKSTIHPDLQKATEAALQEGLWRYEASTGRAQFGGPELNLAAAIQKLQAARAAADATAAAAAPTAAAPPTAPPTAAAPEPAAEPAPGPAPPPPQARGKKAKAKPAPKPTAPAQAASPPPAPPVPWLEALKNARMPLYDVHWSPAVVVQTGPDIRVGLTDGRVLPLANVTAQARRALALHDVVYVKASDGRKGARADLRIRPTVQGAALVLENKTGRILAMAGGFSYPLSQINRTTQTSRQPGSAFKPFTYLAALHRGLQPNTLVRDEPITLPPIGGTSAATRERDYWTPKNYSGGGSGILTLRLGLEYSKNLVTAQLLDGGIASDPSQSLAKVCELALEAQVYRDCVGYYPFVLGAQPVRLIDLAAFYAAVANEGQRPEPYAVEEVEEQGKTVYRHKGELRALAGGDRAAFVQLESMLQGVLSRGTARAYASLAPYVAGKTGTSDDENDAWFVGFSNDVTIAVWVGYDNADGKRRTLGSGQTGGSVAVPIFAAIMDQVWAKVAKKTPLAPPSREAQKSLIALPIDLRSGTRLPQNTAGAFTEWFRVDRSGEVADTQHQMVSSYDVASQGYRDPYDGELYGYGTGGSPYGNGYGGGWGGGGFFQGFPFGWQQQSPYQRPQPYGTPYGSPYGQGVRPPPQSPGGLFGQLGRNAEPRYYGRDYPAQRVDPQYPYADRDRYW</sequence>
<protein>
    <recommendedName>
        <fullName evidence="17">peptidoglycan glycosyltransferase</fullName>
        <ecNumber evidence="17">2.4.99.28</ecNumber>
    </recommendedName>
</protein>
<keyword evidence="11" id="KW-0133">Cell shape</keyword>
<dbReference type="PANTHER" id="PTHR32282:SF27">
    <property type="entry name" value="PENICILLIN-BINDING PROTEIN 1A"/>
    <property type="match status" value="1"/>
</dbReference>
<evidence type="ECO:0000256" key="6">
    <source>
        <dbReference type="ARBA" id="ARBA00022670"/>
    </source>
</evidence>
<evidence type="ECO:0000256" key="4">
    <source>
        <dbReference type="ARBA" id="ARBA00007739"/>
    </source>
</evidence>
<evidence type="ECO:0000256" key="11">
    <source>
        <dbReference type="ARBA" id="ARBA00022960"/>
    </source>
</evidence>
<dbReference type="PANTHER" id="PTHR32282">
    <property type="entry name" value="BINDING PROTEIN TRANSPEPTIDASE, PUTATIVE-RELATED"/>
    <property type="match status" value="1"/>
</dbReference>
<evidence type="ECO:0000256" key="7">
    <source>
        <dbReference type="ARBA" id="ARBA00022676"/>
    </source>
</evidence>
<dbReference type="InterPro" id="IPR036950">
    <property type="entry name" value="PBP_transglycosylase"/>
</dbReference>
<keyword evidence="6" id="KW-0645">Protease</keyword>
<evidence type="ECO:0000256" key="15">
    <source>
        <dbReference type="ARBA" id="ARBA00023268"/>
    </source>
</evidence>
<dbReference type="Gene3D" id="1.10.3810.10">
    <property type="entry name" value="Biosynthetic peptidoglycan transglycosylase-like"/>
    <property type="match status" value="1"/>
</dbReference>
<dbReference type="InterPro" id="IPR001460">
    <property type="entry name" value="PCN-bd_Tpept"/>
</dbReference>
<dbReference type="InterPro" id="IPR050396">
    <property type="entry name" value="Glycosyltr_51/Transpeptidase"/>
</dbReference>
<evidence type="ECO:0000256" key="13">
    <source>
        <dbReference type="ARBA" id="ARBA00022989"/>
    </source>
</evidence>
<evidence type="ECO:0000313" key="23">
    <source>
        <dbReference type="Proteomes" id="UP001597314"/>
    </source>
</evidence>
<keyword evidence="23" id="KW-1185">Reference proteome</keyword>
<comment type="similarity">
    <text evidence="3">In the C-terminal section; belongs to the transpeptidase family.</text>
</comment>
<dbReference type="Pfam" id="PF00905">
    <property type="entry name" value="Transpeptidase"/>
    <property type="match status" value="2"/>
</dbReference>
<evidence type="ECO:0000259" key="20">
    <source>
        <dbReference type="Pfam" id="PF00905"/>
    </source>
</evidence>
<keyword evidence="5" id="KW-0121">Carboxypeptidase</keyword>
<dbReference type="Pfam" id="PF00912">
    <property type="entry name" value="Transgly"/>
    <property type="match status" value="1"/>
</dbReference>
<dbReference type="InterPro" id="IPR001264">
    <property type="entry name" value="Glyco_trans_51"/>
</dbReference>
<keyword evidence="10" id="KW-0378">Hydrolase</keyword>
<evidence type="ECO:0000256" key="2">
    <source>
        <dbReference type="ARBA" id="ARBA00004752"/>
    </source>
</evidence>
<evidence type="ECO:0000313" key="22">
    <source>
        <dbReference type="EMBL" id="MFD2182950.1"/>
    </source>
</evidence>
<reference evidence="23" key="1">
    <citation type="journal article" date="2019" name="Int. J. Syst. Evol. Microbiol.">
        <title>The Global Catalogue of Microorganisms (GCM) 10K type strain sequencing project: providing services to taxonomists for standard genome sequencing and annotation.</title>
        <authorList>
            <consortium name="The Broad Institute Genomics Platform"/>
            <consortium name="The Broad Institute Genome Sequencing Center for Infectious Disease"/>
            <person name="Wu L."/>
            <person name="Ma J."/>
        </authorList>
    </citation>
    <scope>NUCLEOTIDE SEQUENCE [LARGE SCALE GENOMIC DNA]</scope>
    <source>
        <strain evidence="23">CGMCC 1.6774</strain>
    </source>
</reference>
<feature type="domain" description="Penicillin-binding protein transpeptidase" evidence="20">
    <location>
        <begin position="584"/>
        <end position="696"/>
    </location>
</feature>
<evidence type="ECO:0000256" key="3">
    <source>
        <dbReference type="ARBA" id="ARBA00007090"/>
    </source>
</evidence>
<dbReference type="InterPro" id="IPR023346">
    <property type="entry name" value="Lysozyme-like_dom_sf"/>
</dbReference>